<protein>
    <submittedName>
        <fullName evidence="2">Uncharacterized protein</fullName>
    </submittedName>
</protein>
<dbReference type="AlphaFoldDB" id="A0ABC8T3P5"/>
<keyword evidence="3" id="KW-1185">Reference proteome</keyword>
<feature type="region of interest" description="Disordered" evidence="1">
    <location>
        <begin position="1"/>
        <end position="85"/>
    </location>
</feature>
<evidence type="ECO:0000313" key="3">
    <source>
        <dbReference type="Proteomes" id="UP001642360"/>
    </source>
</evidence>
<feature type="compositionally biased region" description="Basic and acidic residues" evidence="1">
    <location>
        <begin position="7"/>
        <end position="19"/>
    </location>
</feature>
<reference evidence="2 3" key="1">
    <citation type="submission" date="2024-02" db="EMBL/GenBank/DDBJ databases">
        <authorList>
            <person name="Vignale AGUSTIN F."/>
            <person name="Sosa J E."/>
            <person name="Modenutti C."/>
        </authorList>
    </citation>
    <scope>NUCLEOTIDE SEQUENCE [LARGE SCALE GENOMIC DNA]</scope>
</reference>
<evidence type="ECO:0000313" key="2">
    <source>
        <dbReference type="EMBL" id="CAK9162701.1"/>
    </source>
</evidence>
<gene>
    <name evidence="2" type="ORF">ILEXP_LOCUS31593</name>
</gene>
<proteinExistence type="predicted"/>
<evidence type="ECO:0000256" key="1">
    <source>
        <dbReference type="SAM" id="MobiDB-lite"/>
    </source>
</evidence>
<feature type="non-terminal residue" evidence="2">
    <location>
        <position position="85"/>
    </location>
</feature>
<feature type="compositionally biased region" description="Basic and acidic residues" evidence="1">
    <location>
        <begin position="60"/>
        <end position="85"/>
    </location>
</feature>
<sequence length="85" mass="9838">MLNRAVNEAKKAIAEEKNNSFEGTVEGSHSEKYPKEKHPDLDFDSFKPLAFSDSEEEEAKDVIEKEVENDPDEQMEHQVKQTREE</sequence>
<dbReference type="Proteomes" id="UP001642360">
    <property type="component" value="Unassembled WGS sequence"/>
</dbReference>
<organism evidence="2 3">
    <name type="scientific">Ilex paraguariensis</name>
    <name type="common">yerba mate</name>
    <dbReference type="NCBI Taxonomy" id="185542"/>
    <lineage>
        <taxon>Eukaryota</taxon>
        <taxon>Viridiplantae</taxon>
        <taxon>Streptophyta</taxon>
        <taxon>Embryophyta</taxon>
        <taxon>Tracheophyta</taxon>
        <taxon>Spermatophyta</taxon>
        <taxon>Magnoliopsida</taxon>
        <taxon>eudicotyledons</taxon>
        <taxon>Gunneridae</taxon>
        <taxon>Pentapetalae</taxon>
        <taxon>asterids</taxon>
        <taxon>campanulids</taxon>
        <taxon>Aquifoliales</taxon>
        <taxon>Aquifoliaceae</taxon>
        <taxon>Ilex</taxon>
    </lineage>
</organism>
<accession>A0ABC8T3P5</accession>
<dbReference type="EMBL" id="CAUOFW020003944">
    <property type="protein sequence ID" value="CAK9162701.1"/>
    <property type="molecule type" value="Genomic_DNA"/>
</dbReference>
<comment type="caution">
    <text evidence="2">The sequence shown here is derived from an EMBL/GenBank/DDBJ whole genome shotgun (WGS) entry which is preliminary data.</text>
</comment>
<name>A0ABC8T3P5_9AQUA</name>
<feature type="compositionally biased region" description="Basic and acidic residues" evidence="1">
    <location>
        <begin position="28"/>
        <end position="45"/>
    </location>
</feature>